<dbReference type="RefSeq" id="WP_251418626.1">
    <property type="nucleotide sequence ID" value="NZ_JAMQGM010000051.1"/>
</dbReference>
<dbReference type="InterPro" id="IPR045229">
    <property type="entry name" value="TPP_enz"/>
</dbReference>
<keyword evidence="3" id="KW-0812">Transmembrane</keyword>
<dbReference type="PANTHER" id="PTHR18968">
    <property type="entry name" value="THIAMINE PYROPHOSPHATE ENZYMES"/>
    <property type="match status" value="1"/>
</dbReference>
<sequence>MPLRAAHVLAALAGRLPAESVVVEETPSSRPDLHALVPARRPLGFLSAAMGGLGFAVPAAVGVRMGDPARPVVAVVGDGSSLYQIQALWTAARYGVGTLVVVLANGRYAVMDRLAEQHGGTPPWPAFDDVSVSGIARSLGCPAHRVTDRDGLLSSLDDLVPSLAGRTGPYLLEVAVEPDPAFAP</sequence>
<dbReference type="Pfam" id="PF02775">
    <property type="entry name" value="TPP_enzyme_C"/>
    <property type="match status" value="1"/>
</dbReference>
<feature type="domain" description="Thiamine pyrophosphate enzyme TPP-binding" evidence="4">
    <location>
        <begin position="34"/>
        <end position="174"/>
    </location>
</feature>
<evidence type="ECO:0000313" key="5">
    <source>
        <dbReference type="EMBL" id="MCM2580104.1"/>
    </source>
</evidence>
<evidence type="ECO:0000256" key="3">
    <source>
        <dbReference type="SAM" id="Phobius"/>
    </source>
</evidence>
<keyword evidence="3" id="KW-0472">Membrane</keyword>
<dbReference type="Gene3D" id="3.40.50.970">
    <property type="match status" value="1"/>
</dbReference>
<evidence type="ECO:0000256" key="1">
    <source>
        <dbReference type="ARBA" id="ARBA00007812"/>
    </source>
</evidence>
<evidence type="ECO:0000256" key="2">
    <source>
        <dbReference type="ARBA" id="ARBA00023052"/>
    </source>
</evidence>
<comment type="similarity">
    <text evidence="1">Belongs to the TPP enzyme family.</text>
</comment>
<dbReference type="PANTHER" id="PTHR18968:SF133">
    <property type="entry name" value="BENZOYLFORMATE DECARBOXYLASE"/>
    <property type="match status" value="1"/>
</dbReference>
<accession>A0ABT0XC57</accession>
<reference evidence="5" key="1">
    <citation type="journal article" date="2023" name="Int. J. Syst. Evol. Microbiol.">
        <title>Streptomyces meridianus sp. nov. isolated from brackish water of the Tagus estuary in Alcochete, Portugal.</title>
        <authorList>
            <person name="Santos J.D.N."/>
            <person name="Klimek D."/>
            <person name="Calusinska M."/>
            <person name="Lobo Da Cunha A."/>
            <person name="Catita J."/>
            <person name="Goncalves H."/>
            <person name="Gonzalez I."/>
            <person name="Reyes F."/>
            <person name="Lage O.M."/>
        </authorList>
    </citation>
    <scope>NUCLEOTIDE SEQUENCE</scope>
    <source>
        <strain evidence="5">MTZ3.1</strain>
    </source>
</reference>
<organism evidence="5 6">
    <name type="scientific">Streptomyces meridianus</name>
    <dbReference type="NCBI Taxonomy" id="2938945"/>
    <lineage>
        <taxon>Bacteria</taxon>
        <taxon>Bacillati</taxon>
        <taxon>Actinomycetota</taxon>
        <taxon>Actinomycetes</taxon>
        <taxon>Kitasatosporales</taxon>
        <taxon>Streptomycetaceae</taxon>
        <taxon>Streptomyces</taxon>
    </lineage>
</organism>
<feature type="transmembrane region" description="Helical" evidence="3">
    <location>
        <begin position="42"/>
        <end position="61"/>
    </location>
</feature>
<evidence type="ECO:0000313" key="6">
    <source>
        <dbReference type="Proteomes" id="UP001167160"/>
    </source>
</evidence>
<gene>
    <name evidence="5" type="ORF">M1E25_22605</name>
</gene>
<dbReference type="InterPro" id="IPR029061">
    <property type="entry name" value="THDP-binding"/>
</dbReference>
<dbReference type="Proteomes" id="UP001167160">
    <property type="component" value="Unassembled WGS sequence"/>
</dbReference>
<keyword evidence="3" id="KW-1133">Transmembrane helix</keyword>
<name>A0ABT0XC57_9ACTN</name>
<evidence type="ECO:0000259" key="4">
    <source>
        <dbReference type="Pfam" id="PF02775"/>
    </source>
</evidence>
<dbReference type="SUPFAM" id="SSF52518">
    <property type="entry name" value="Thiamin diphosphate-binding fold (THDP-binding)"/>
    <property type="match status" value="1"/>
</dbReference>
<protein>
    <submittedName>
        <fullName evidence="5">Thiamine pyrophosphate-dependent enzyme</fullName>
    </submittedName>
</protein>
<dbReference type="InterPro" id="IPR011766">
    <property type="entry name" value="TPP_enzyme_TPP-bd"/>
</dbReference>
<dbReference type="CDD" id="cd02002">
    <property type="entry name" value="TPP_BFDC"/>
    <property type="match status" value="1"/>
</dbReference>
<dbReference type="PROSITE" id="PS00187">
    <property type="entry name" value="TPP_ENZYMES"/>
    <property type="match status" value="1"/>
</dbReference>
<dbReference type="EMBL" id="JAMQGM010000051">
    <property type="protein sequence ID" value="MCM2580104.1"/>
    <property type="molecule type" value="Genomic_DNA"/>
</dbReference>
<keyword evidence="2" id="KW-0786">Thiamine pyrophosphate</keyword>
<keyword evidence="6" id="KW-1185">Reference proteome</keyword>
<comment type="caution">
    <text evidence="5">The sequence shown here is derived from an EMBL/GenBank/DDBJ whole genome shotgun (WGS) entry which is preliminary data.</text>
</comment>
<proteinExistence type="inferred from homology"/>
<dbReference type="InterPro" id="IPR000399">
    <property type="entry name" value="TPP-bd_CS"/>
</dbReference>